<dbReference type="STRING" id="136037.A0A067RHJ0"/>
<dbReference type="GO" id="GO:0042796">
    <property type="term" value="P:snRNA transcription by RNA polymerase III"/>
    <property type="evidence" value="ECO:0007669"/>
    <property type="project" value="TreeGrafter"/>
</dbReference>
<comment type="function">
    <text evidence="8">Part of the SNAPc complex required for the transcription of both RNA polymerase II and III small-nuclear RNA genes. Binds to the proximal sequence element (PSE), a non-TATA-box basal promoter element common to these 2 types of genes. Recruits TBP and BRF2 to the U6 snRNA TATA box.</text>
</comment>
<evidence type="ECO:0000256" key="5">
    <source>
        <dbReference type="ARBA" id="ARBA00023125"/>
    </source>
</evidence>
<evidence type="ECO:0000256" key="3">
    <source>
        <dbReference type="ARBA" id="ARBA00013634"/>
    </source>
</evidence>
<evidence type="ECO:0000256" key="8">
    <source>
        <dbReference type="ARBA" id="ARBA00025193"/>
    </source>
</evidence>
<reference evidence="11 12" key="1">
    <citation type="journal article" date="2014" name="Nat. Commun.">
        <title>Molecular traces of alternative social organization in a termite genome.</title>
        <authorList>
            <person name="Terrapon N."/>
            <person name="Li C."/>
            <person name="Robertson H.M."/>
            <person name="Ji L."/>
            <person name="Meng X."/>
            <person name="Booth W."/>
            <person name="Chen Z."/>
            <person name="Childers C.P."/>
            <person name="Glastad K.M."/>
            <person name="Gokhale K."/>
            <person name="Gowin J."/>
            <person name="Gronenberg W."/>
            <person name="Hermansen R.A."/>
            <person name="Hu H."/>
            <person name="Hunt B.G."/>
            <person name="Huylmans A.K."/>
            <person name="Khalil S.M."/>
            <person name="Mitchell R.D."/>
            <person name="Munoz-Torres M.C."/>
            <person name="Mustard J.A."/>
            <person name="Pan H."/>
            <person name="Reese J.T."/>
            <person name="Scharf M.E."/>
            <person name="Sun F."/>
            <person name="Vogel H."/>
            <person name="Xiao J."/>
            <person name="Yang W."/>
            <person name="Yang Z."/>
            <person name="Yang Z."/>
            <person name="Zhou J."/>
            <person name="Zhu J."/>
            <person name="Brent C.S."/>
            <person name="Elsik C.G."/>
            <person name="Goodisman M.A."/>
            <person name="Liberles D.A."/>
            <person name="Roe R.M."/>
            <person name="Vargo E.L."/>
            <person name="Vilcinskas A."/>
            <person name="Wang J."/>
            <person name="Bornberg-Bauer E."/>
            <person name="Korb J."/>
            <person name="Zhang G."/>
            <person name="Liebig J."/>
        </authorList>
    </citation>
    <scope>NUCLEOTIDE SEQUENCE [LARGE SCALE GENOMIC DNA]</scope>
    <source>
        <tissue evidence="11">Whole organism</tissue>
    </source>
</reference>
<sequence>MESVYQKEHCSWVSEKICLRDYFSAFSAAISTIGSCKNIGSYTSKVDETNNNIMELMDVSFTNDEMKILSETCSINQLKVPGEPPLVDVKCVKARPGLYDKSRIPEAASDLETIKRLSKRIMNVETIGQLKYRSSIWLRDDLFQAADLEIGKHFLVTVRVYHPFCHKIGMRNTHGPRCSQEIVLLGNQMLTDLRDKILCPSDLAVSSEVSENPDQNVTQKTTDEYKSGFIFIEDTFYSDYRDPTNRDYSRVIREWAASHDLGPFQTGVMEKTKFEALTVRLGYPYVYQHQGNCEHLIVFSDLRLLHVSDSLSLQNYPCCRSISSANARYCMICNYYVARWITFENERVPFDPCFFCEHCFRSYNYVDGKKVGNFKAYPFYDKTAL</sequence>
<keyword evidence="7" id="KW-0539">Nucleus</keyword>
<proteinExistence type="inferred from homology"/>
<dbReference type="GO" id="GO:0042795">
    <property type="term" value="P:snRNA transcription by RNA polymerase II"/>
    <property type="evidence" value="ECO:0007669"/>
    <property type="project" value="TreeGrafter"/>
</dbReference>
<comment type="similarity">
    <text evidence="2">Belongs to the SNAPC3/SRD2 family.</text>
</comment>
<protein>
    <recommendedName>
        <fullName evidence="3">snRNA-activating protein complex subunit 3</fullName>
    </recommendedName>
    <alternativeName>
        <fullName evidence="10">Small nuclear RNA-activating complex polypeptide 3</fullName>
    </alternativeName>
</protein>
<dbReference type="PANTHER" id="PTHR13421">
    <property type="entry name" value="SNRNA-ACTIVATING PROTEIN COMPLEX SUBUNIT 3"/>
    <property type="match status" value="1"/>
</dbReference>
<evidence type="ECO:0000256" key="2">
    <source>
        <dbReference type="ARBA" id="ARBA00010410"/>
    </source>
</evidence>
<comment type="subcellular location">
    <subcellularLocation>
        <location evidence="1">Nucleus</location>
    </subcellularLocation>
</comment>
<keyword evidence="6" id="KW-0804">Transcription</keyword>
<gene>
    <name evidence="11" type="ORF">L798_07154</name>
</gene>
<dbReference type="InterPro" id="IPR022042">
    <property type="entry name" value="snRNA-activating_su3"/>
</dbReference>
<evidence type="ECO:0000256" key="1">
    <source>
        <dbReference type="ARBA" id="ARBA00004123"/>
    </source>
</evidence>
<evidence type="ECO:0000256" key="6">
    <source>
        <dbReference type="ARBA" id="ARBA00023163"/>
    </source>
</evidence>
<keyword evidence="5" id="KW-0238">DNA-binding</keyword>
<keyword evidence="12" id="KW-1185">Reference proteome</keyword>
<dbReference type="AlphaFoldDB" id="A0A067RHJ0"/>
<evidence type="ECO:0000256" key="9">
    <source>
        <dbReference type="ARBA" id="ARBA00025958"/>
    </source>
</evidence>
<dbReference type="GO" id="GO:0005634">
    <property type="term" value="C:nucleus"/>
    <property type="evidence" value="ECO:0007669"/>
    <property type="project" value="UniProtKB-SubCell"/>
</dbReference>
<comment type="subunit">
    <text evidence="9">Part of the SNAPc complex composed of 5 subunits: SNAPC1, SNAPC2, SNAPC3, SNAPC4 and SNAPC5. SNAPC3 interacts with SNAPC1.</text>
</comment>
<dbReference type="InParanoid" id="A0A067RHJ0"/>
<keyword evidence="4" id="KW-0805">Transcription regulation</keyword>
<evidence type="ECO:0000313" key="12">
    <source>
        <dbReference type="Proteomes" id="UP000027135"/>
    </source>
</evidence>
<accession>A0A067RHJ0</accession>
<evidence type="ECO:0000313" key="11">
    <source>
        <dbReference type="EMBL" id="KDR23252.1"/>
    </source>
</evidence>
<dbReference type="GO" id="GO:0001046">
    <property type="term" value="F:core promoter sequence-specific DNA binding"/>
    <property type="evidence" value="ECO:0007669"/>
    <property type="project" value="TreeGrafter"/>
</dbReference>
<dbReference type="Proteomes" id="UP000027135">
    <property type="component" value="Unassembled WGS sequence"/>
</dbReference>
<dbReference type="eggNOG" id="KOG2664">
    <property type="taxonomic scope" value="Eukaryota"/>
</dbReference>
<evidence type="ECO:0000256" key="10">
    <source>
        <dbReference type="ARBA" id="ARBA00029606"/>
    </source>
</evidence>
<dbReference type="Pfam" id="PF12251">
    <property type="entry name" value="SNAPC3"/>
    <property type="match status" value="1"/>
</dbReference>
<dbReference type="OrthoDB" id="46583at2759"/>
<dbReference type="GO" id="GO:0019185">
    <property type="term" value="C:snRNA-activating protein complex"/>
    <property type="evidence" value="ECO:0007669"/>
    <property type="project" value="TreeGrafter"/>
</dbReference>
<dbReference type="GO" id="GO:0003681">
    <property type="term" value="F:bent DNA binding"/>
    <property type="evidence" value="ECO:0007669"/>
    <property type="project" value="TreeGrafter"/>
</dbReference>
<dbReference type="GO" id="GO:0000978">
    <property type="term" value="F:RNA polymerase II cis-regulatory region sequence-specific DNA binding"/>
    <property type="evidence" value="ECO:0007669"/>
    <property type="project" value="TreeGrafter"/>
</dbReference>
<dbReference type="GO" id="GO:0001006">
    <property type="term" value="F:RNA polymerase III type 3 promoter sequence-specific DNA binding"/>
    <property type="evidence" value="ECO:0007669"/>
    <property type="project" value="TreeGrafter"/>
</dbReference>
<dbReference type="OMA" id="QHSGNCE"/>
<dbReference type="FunCoup" id="A0A067RHJ0">
    <property type="interactions" value="524"/>
</dbReference>
<organism evidence="11 12">
    <name type="scientific">Zootermopsis nevadensis</name>
    <name type="common">Dampwood termite</name>
    <dbReference type="NCBI Taxonomy" id="136037"/>
    <lineage>
        <taxon>Eukaryota</taxon>
        <taxon>Metazoa</taxon>
        <taxon>Ecdysozoa</taxon>
        <taxon>Arthropoda</taxon>
        <taxon>Hexapoda</taxon>
        <taxon>Insecta</taxon>
        <taxon>Pterygota</taxon>
        <taxon>Neoptera</taxon>
        <taxon>Polyneoptera</taxon>
        <taxon>Dictyoptera</taxon>
        <taxon>Blattodea</taxon>
        <taxon>Blattoidea</taxon>
        <taxon>Termitoidae</taxon>
        <taxon>Termopsidae</taxon>
        <taxon>Zootermopsis</taxon>
    </lineage>
</organism>
<name>A0A067RHJ0_ZOONE</name>
<dbReference type="EMBL" id="KK852470">
    <property type="protein sequence ID" value="KDR23252.1"/>
    <property type="molecule type" value="Genomic_DNA"/>
</dbReference>
<evidence type="ECO:0000256" key="7">
    <source>
        <dbReference type="ARBA" id="ARBA00023242"/>
    </source>
</evidence>
<evidence type="ECO:0000256" key="4">
    <source>
        <dbReference type="ARBA" id="ARBA00023015"/>
    </source>
</evidence>
<dbReference type="PANTHER" id="PTHR13421:SF16">
    <property type="entry name" value="SNRNA-ACTIVATING PROTEIN COMPLEX SUBUNIT 3"/>
    <property type="match status" value="1"/>
</dbReference>